<evidence type="ECO:0000313" key="3">
    <source>
        <dbReference type="EMBL" id="KAF2845548.1"/>
    </source>
</evidence>
<comment type="similarity">
    <text evidence="1">Belongs to the short-chain dehydrogenases/reductases (SDR) family.</text>
</comment>
<dbReference type="GO" id="GO:0005737">
    <property type="term" value="C:cytoplasm"/>
    <property type="evidence" value="ECO:0007669"/>
    <property type="project" value="TreeGrafter"/>
</dbReference>
<dbReference type="PANTHER" id="PTHR44229:SF4">
    <property type="entry name" value="15-HYDROXYPROSTAGLANDIN DEHYDROGENASE [NAD(+)]"/>
    <property type="match status" value="1"/>
</dbReference>
<dbReference type="EMBL" id="MU006345">
    <property type="protein sequence ID" value="KAF2845548.1"/>
    <property type="molecule type" value="Genomic_DNA"/>
</dbReference>
<organism evidence="3 4">
    <name type="scientific">Plenodomus tracheiphilus IPT5</name>
    <dbReference type="NCBI Taxonomy" id="1408161"/>
    <lineage>
        <taxon>Eukaryota</taxon>
        <taxon>Fungi</taxon>
        <taxon>Dikarya</taxon>
        <taxon>Ascomycota</taxon>
        <taxon>Pezizomycotina</taxon>
        <taxon>Dothideomycetes</taxon>
        <taxon>Pleosporomycetidae</taxon>
        <taxon>Pleosporales</taxon>
        <taxon>Pleosporineae</taxon>
        <taxon>Leptosphaeriaceae</taxon>
        <taxon>Plenodomus</taxon>
    </lineage>
</organism>
<dbReference type="GO" id="GO:0016616">
    <property type="term" value="F:oxidoreductase activity, acting on the CH-OH group of donors, NAD or NADP as acceptor"/>
    <property type="evidence" value="ECO:0007669"/>
    <property type="project" value="TreeGrafter"/>
</dbReference>
<proteinExistence type="inferred from homology"/>
<dbReference type="PANTHER" id="PTHR44229">
    <property type="entry name" value="15-HYDROXYPROSTAGLANDIN DEHYDROGENASE [NAD(+)]"/>
    <property type="match status" value="1"/>
</dbReference>
<dbReference type="AlphaFoldDB" id="A0A6A7ATT6"/>
<evidence type="ECO:0000313" key="4">
    <source>
        <dbReference type="Proteomes" id="UP000799423"/>
    </source>
</evidence>
<gene>
    <name evidence="3" type="ORF">T440DRAFT_493357</name>
</gene>
<dbReference type="InterPro" id="IPR036291">
    <property type="entry name" value="NAD(P)-bd_dom_sf"/>
</dbReference>
<sequence length="324" mass="35026">MATSITFNNALDMSTLQDRSVLVTGAAAGIGLAIAAKLAEIGAWVTISDIQDQVGQAAATNLVAKGYRVQFVHCDVKSYQAQVNAFKRAIEFGEGHLDIVIPNAGVMAEKNLFDMVPAEAPTMDSPPPPEPSFLGVDVNLHAAYNTCYLAMHYFRLPRNTTAVFKPNIILISSLAGYVGYPSSTTYSTSKFCVRGLFYGIRDRAVRSSPPVRVNLVAPWYIDTAMTQTPEFLQSEASLLLNVMGYVPMERVVDPVLRFCVDDKLHGRAAGIFPACDEDIGDDLEGGYGGKVLSKHMADVMVKAVSYMAEQQVNALDRQDSAATG</sequence>
<keyword evidence="4" id="KW-1185">Reference proteome</keyword>
<dbReference type="Gene3D" id="3.40.50.720">
    <property type="entry name" value="NAD(P)-binding Rossmann-like Domain"/>
    <property type="match status" value="1"/>
</dbReference>
<dbReference type="Proteomes" id="UP000799423">
    <property type="component" value="Unassembled WGS sequence"/>
</dbReference>
<dbReference type="InterPro" id="IPR002347">
    <property type="entry name" value="SDR_fam"/>
</dbReference>
<dbReference type="OrthoDB" id="5371740at2759"/>
<protein>
    <submittedName>
        <fullName evidence="3">NAD(P)-binding protein</fullName>
    </submittedName>
</protein>
<evidence type="ECO:0000256" key="1">
    <source>
        <dbReference type="ARBA" id="ARBA00006484"/>
    </source>
</evidence>
<dbReference type="SUPFAM" id="SSF51735">
    <property type="entry name" value="NAD(P)-binding Rossmann-fold domains"/>
    <property type="match status" value="1"/>
</dbReference>
<name>A0A6A7ATT6_9PLEO</name>
<keyword evidence="2" id="KW-0560">Oxidoreductase</keyword>
<dbReference type="PRINTS" id="PR00081">
    <property type="entry name" value="GDHRDH"/>
</dbReference>
<dbReference type="Pfam" id="PF00106">
    <property type="entry name" value="adh_short"/>
    <property type="match status" value="1"/>
</dbReference>
<evidence type="ECO:0000256" key="2">
    <source>
        <dbReference type="ARBA" id="ARBA00023002"/>
    </source>
</evidence>
<reference evidence="3" key="1">
    <citation type="submission" date="2020-01" db="EMBL/GenBank/DDBJ databases">
        <authorList>
            <consortium name="DOE Joint Genome Institute"/>
            <person name="Haridas S."/>
            <person name="Albert R."/>
            <person name="Binder M."/>
            <person name="Bloem J."/>
            <person name="Labutti K."/>
            <person name="Salamov A."/>
            <person name="Andreopoulos B."/>
            <person name="Baker S.E."/>
            <person name="Barry K."/>
            <person name="Bills G."/>
            <person name="Bluhm B.H."/>
            <person name="Cannon C."/>
            <person name="Castanera R."/>
            <person name="Culley D.E."/>
            <person name="Daum C."/>
            <person name="Ezra D."/>
            <person name="Gonzalez J.B."/>
            <person name="Henrissat B."/>
            <person name="Kuo A."/>
            <person name="Liang C."/>
            <person name="Lipzen A."/>
            <person name="Lutzoni F."/>
            <person name="Magnuson J."/>
            <person name="Mondo S."/>
            <person name="Nolan M."/>
            <person name="Ohm R."/>
            <person name="Pangilinan J."/>
            <person name="Park H.-J."/>
            <person name="Ramirez L."/>
            <person name="Alfaro M."/>
            <person name="Sun H."/>
            <person name="Tritt A."/>
            <person name="Yoshinaga Y."/>
            <person name="Zwiers L.-H."/>
            <person name="Turgeon B.G."/>
            <person name="Goodwin S.B."/>
            <person name="Spatafora J.W."/>
            <person name="Crous P.W."/>
            <person name="Grigoriev I.V."/>
        </authorList>
    </citation>
    <scope>NUCLEOTIDE SEQUENCE</scope>
    <source>
        <strain evidence="3">IPT5</strain>
    </source>
</reference>
<accession>A0A6A7ATT6</accession>